<evidence type="ECO:0000256" key="7">
    <source>
        <dbReference type="SAM" id="Phobius"/>
    </source>
</evidence>
<feature type="transmembrane region" description="Helical" evidence="7">
    <location>
        <begin position="136"/>
        <end position="158"/>
    </location>
</feature>
<name>A0ABS8ANM9_9BACT</name>
<evidence type="ECO:0000256" key="6">
    <source>
        <dbReference type="ARBA" id="ARBA00023136"/>
    </source>
</evidence>
<reference evidence="8" key="1">
    <citation type="submission" date="2021-10" db="EMBL/GenBank/DDBJ databases">
        <authorList>
            <person name="Dean J.D."/>
            <person name="Kim M.K."/>
            <person name="Newey C.N."/>
            <person name="Stoker T.S."/>
            <person name="Thompson D.W."/>
            <person name="Grose J.H."/>
        </authorList>
    </citation>
    <scope>NUCLEOTIDE SEQUENCE</scope>
    <source>
        <strain evidence="8">BT178</strain>
    </source>
</reference>
<dbReference type="Proteomes" id="UP001165296">
    <property type="component" value="Unassembled WGS sequence"/>
</dbReference>
<dbReference type="PANTHER" id="PTHR33452:SF1">
    <property type="entry name" value="INNER MEMBRANE PROTEIN YPHA-RELATED"/>
    <property type="match status" value="1"/>
</dbReference>
<dbReference type="PANTHER" id="PTHR33452">
    <property type="entry name" value="OXIDOREDUCTASE CATD-RELATED"/>
    <property type="match status" value="1"/>
</dbReference>
<evidence type="ECO:0000256" key="3">
    <source>
        <dbReference type="ARBA" id="ARBA00022475"/>
    </source>
</evidence>
<organism evidence="8 9">
    <name type="scientific">Hymenobacter lucidus</name>
    <dbReference type="NCBI Taxonomy" id="2880930"/>
    <lineage>
        <taxon>Bacteria</taxon>
        <taxon>Pseudomonadati</taxon>
        <taxon>Bacteroidota</taxon>
        <taxon>Cytophagia</taxon>
        <taxon>Cytophagales</taxon>
        <taxon>Hymenobacteraceae</taxon>
        <taxon>Hymenobacter</taxon>
    </lineage>
</organism>
<gene>
    <name evidence="8" type="ORF">LGH74_07385</name>
</gene>
<comment type="subcellular location">
    <subcellularLocation>
        <location evidence="1">Cell membrane</location>
        <topology evidence="1">Multi-pass membrane protein</topology>
    </subcellularLocation>
</comment>
<keyword evidence="6 7" id="KW-0472">Membrane</keyword>
<dbReference type="Pfam" id="PF07681">
    <property type="entry name" value="DoxX"/>
    <property type="match status" value="1"/>
</dbReference>
<feature type="transmembrane region" description="Helical" evidence="7">
    <location>
        <begin position="80"/>
        <end position="103"/>
    </location>
</feature>
<sequence length="343" mass="37430">MKKHLFSASSLGFRAADAALLLFRLHLGLSIAIGAGWAKLVQLTSATEMSKLLSGQAVAGPPDWFVQQVAELGFTFPSPYLWASLAVWGELVGGLLIALGLFTRLSAVQLAVQFFVIAFLWFDAPAPLLGMYNQQLLFWAFVLVAVVGPGRYSFDYWLMHAAPRRPLSGVPQVAALASLALLLLASAPAVAQAGPNTVTMPELELLARPWPQGTLTYLDYRSNHLVTLPTRLIGQQTAPQELTLSFTYQEPNGQQVQGADQVLVAADGATVTWDQLPMQVTSKTMLPDHTLQLVLEGLGQDNDKPCLIRRTVLLNEAQVSVRKEVKYDGAAVFIIRNSYQFKI</sequence>
<keyword evidence="9" id="KW-1185">Reference proteome</keyword>
<feature type="transmembrane region" description="Helical" evidence="7">
    <location>
        <begin position="110"/>
        <end position="130"/>
    </location>
</feature>
<dbReference type="InterPro" id="IPR032808">
    <property type="entry name" value="DoxX"/>
</dbReference>
<evidence type="ECO:0000256" key="4">
    <source>
        <dbReference type="ARBA" id="ARBA00022692"/>
    </source>
</evidence>
<comment type="caution">
    <text evidence="8">The sequence shown here is derived from an EMBL/GenBank/DDBJ whole genome shotgun (WGS) entry which is preliminary data.</text>
</comment>
<evidence type="ECO:0000256" key="2">
    <source>
        <dbReference type="ARBA" id="ARBA00006679"/>
    </source>
</evidence>
<keyword evidence="5 7" id="KW-1133">Transmembrane helix</keyword>
<keyword evidence="4 7" id="KW-0812">Transmembrane</keyword>
<feature type="transmembrane region" description="Helical" evidence="7">
    <location>
        <begin position="170"/>
        <end position="191"/>
    </location>
</feature>
<proteinExistence type="inferred from homology"/>
<comment type="similarity">
    <text evidence="2">Belongs to the DoxX family.</text>
</comment>
<dbReference type="InterPro" id="IPR051907">
    <property type="entry name" value="DoxX-like_oxidoreductase"/>
</dbReference>
<dbReference type="RefSeq" id="WP_226174033.1">
    <property type="nucleotide sequence ID" value="NZ_JAJADR010000002.1"/>
</dbReference>
<evidence type="ECO:0000256" key="1">
    <source>
        <dbReference type="ARBA" id="ARBA00004651"/>
    </source>
</evidence>
<dbReference type="EMBL" id="JAJADR010000002">
    <property type="protein sequence ID" value="MCB2407795.1"/>
    <property type="molecule type" value="Genomic_DNA"/>
</dbReference>
<keyword evidence="3" id="KW-1003">Cell membrane</keyword>
<evidence type="ECO:0000256" key="5">
    <source>
        <dbReference type="ARBA" id="ARBA00022989"/>
    </source>
</evidence>
<evidence type="ECO:0000313" key="9">
    <source>
        <dbReference type="Proteomes" id="UP001165296"/>
    </source>
</evidence>
<protein>
    <submittedName>
        <fullName evidence="8">DoxX family protein</fullName>
    </submittedName>
</protein>
<accession>A0ABS8ANM9</accession>
<evidence type="ECO:0000313" key="8">
    <source>
        <dbReference type="EMBL" id="MCB2407795.1"/>
    </source>
</evidence>